<dbReference type="AlphaFoldDB" id="A0AAD8JKJ2"/>
<evidence type="ECO:0000313" key="3">
    <source>
        <dbReference type="Proteomes" id="UP001229421"/>
    </source>
</evidence>
<dbReference type="PANTHER" id="PTHR11439:SF495">
    <property type="entry name" value="REVERSE TRANSCRIPTASE, RNA-DEPENDENT DNA POLYMERASE-RELATED"/>
    <property type="match status" value="1"/>
</dbReference>
<dbReference type="Pfam" id="PF07727">
    <property type="entry name" value="RVT_2"/>
    <property type="match status" value="2"/>
</dbReference>
<reference evidence="2" key="1">
    <citation type="journal article" date="2023" name="bioRxiv">
        <title>Improved chromosome-level genome assembly for marigold (Tagetes erecta).</title>
        <authorList>
            <person name="Jiang F."/>
            <person name="Yuan L."/>
            <person name="Wang S."/>
            <person name="Wang H."/>
            <person name="Xu D."/>
            <person name="Wang A."/>
            <person name="Fan W."/>
        </authorList>
    </citation>
    <scope>NUCLEOTIDE SEQUENCE</scope>
    <source>
        <strain evidence="2">WSJ</strain>
        <tissue evidence="2">Leaf</tissue>
    </source>
</reference>
<accession>A0AAD8JKJ2</accession>
<gene>
    <name evidence="2" type="ORF">QVD17_41390</name>
</gene>
<name>A0AAD8JKJ2_TARER</name>
<dbReference type="InterPro" id="IPR043502">
    <property type="entry name" value="DNA/RNA_pol_sf"/>
</dbReference>
<dbReference type="PANTHER" id="PTHR11439">
    <property type="entry name" value="GAG-POL-RELATED RETROTRANSPOSON"/>
    <property type="match status" value="1"/>
</dbReference>
<dbReference type="CDD" id="cd09272">
    <property type="entry name" value="RNase_HI_RT_Ty1"/>
    <property type="match status" value="1"/>
</dbReference>
<feature type="domain" description="Reverse transcriptase Ty1/copia-type" evidence="1">
    <location>
        <begin position="169"/>
        <end position="259"/>
    </location>
</feature>
<dbReference type="SUPFAM" id="SSF56672">
    <property type="entry name" value="DNA/RNA polymerases"/>
    <property type="match status" value="1"/>
</dbReference>
<dbReference type="InterPro" id="IPR013103">
    <property type="entry name" value="RVT_2"/>
</dbReference>
<dbReference type="EMBL" id="JAUHHV010000012">
    <property type="protein sequence ID" value="KAK1406104.1"/>
    <property type="molecule type" value="Genomic_DNA"/>
</dbReference>
<dbReference type="Proteomes" id="UP001229421">
    <property type="component" value="Unassembled WGS sequence"/>
</dbReference>
<proteinExistence type="predicted"/>
<comment type="caution">
    <text evidence="2">The sequence shown here is derived from an EMBL/GenBank/DDBJ whole genome shotgun (WGS) entry which is preliminary data.</text>
</comment>
<sequence length="469" mass="53509">MSLCCPLSQVVPKNYKQALEDPSWVDAMQMELQQFRKLKVWELVDLPPNKCPIDTKWVFRNKPDDRGVVIRNKSRLVVQGFAQEEGIDYTEVFAPVARLEAIRIFLAHAANKNFKVYQMDVKCAFLYGDIDEEIYVCQPPGFEDPDFPSKVYKLDKSLYGLHQAPHMTLFKKEVNGELLIVQVYVDDIIFGSTNEGLCREFGKVMMDRFEMTIMGEMCFFLGLQVEQKPDGILIHQEKYIKEILTKFGMDDSSPELIPFTAQTCLTSDDNGNLVDAHRYRSMIGSLMYLTASRPDITFAGSSRLGLWYPKGGNFDLHAFSDSDHAGCRINRKSVTGGCQYLGECLVSWQSKKQTTVSLSTGEAEYIAASSCCCQVLWIQHQMMDYGINFLHTPLFCDNEAAVGIAKNPIHHTRTKHIETRIYAIRDAQEKGFMDIIPIETRKQKADLFTKAFDKPRFYELISMLGLISF</sequence>
<evidence type="ECO:0000313" key="2">
    <source>
        <dbReference type="EMBL" id="KAK1406104.1"/>
    </source>
</evidence>
<keyword evidence="3" id="KW-1185">Reference proteome</keyword>
<organism evidence="2 3">
    <name type="scientific">Tagetes erecta</name>
    <name type="common">African marigold</name>
    <dbReference type="NCBI Taxonomy" id="13708"/>
    <lineage>
        <taxon>Eukaryota</taxon>
        <taxon>Viridiplantae</taxon>
        <taxon>Streptophyta</taxon>
        <taxon>Embryophyta</taxon>
        <taxon>Tracheophyta</taxon>
        <taxon>Spermatophyta</taxon>
        <taxon>Magnoliopsida</taxon>
        <taxon>eudicotyledons</taxon>
        <taxon>Gunneridae</taxon>
        <taxon>Pentapetalae</taxon>
        <taxon>asterids</taxon>
        <taxon>campanulids</taxon>
        <taxon>Asterales</taxon>
        <taxon>Asteraceae</taxon>
        <taxon>Asteroideae</taxon>
        <taxon>Heliantheae alliance</taxon>
        <taxon>Tageteae</taxon>
        <taxon>Tagetes</taxon>
    </lineage>
</organism>
<feature type="domain" description="Reverse transcriptase Ty1/copia-type" evidence="1">
    <location>
        <begin position="39"/>
        <end position="167"/>
    </location>
</feature>
<evidence type="ECO:0000259" key="1">
    <source>
        <dbReference type="Pfam" id="PF07727"/>
    </source>
</evidence>
<protein>
    <recommendedName>
        <fullName evidence="1">Reverse transcriptase Ty1/copia-type domain-containing protein</fullName>
    </recommendedName>
</protein>